<dbReference type="Pfam" id="PF00172">
    <property type="entry name" value="Zn_clus"/>
    <property type="match status" value="1"/>
</dbReference>
<keyword evidence="1" id="KW-0539">Nucleus</keyword>
<feature type="region of interest" description="Disordered" evidence="2">
    <location>
        <begin position="535"/>
        <end position="560"/>
    </location>
</feature>
<dbReference type="GO" id="GO:0000981">
    <property type="term" value="F:DNA-binding transcription factor activity, RNA polymerase II-specific"/>
    <property type="evidence" value="ECO:0007669"/>
    <property type="project" value="InterPro"/>
</dbReference>
<evidence type="ECO:0000313" key="5">
    <source>
        <dbReference type="Proteomes" id="UP001283341"/>
    </source>
</evidence>
<accession>A0AAE0MC58</accession>
<dbReference type="Gene3D" id="4.10.240.10">
    <property type="entry name" value="Zn(2)-C6 fungal-type DNA-binding domain"/>
    <property type="match status" value="1"/>
</dbReference>
<reference evidence="4" key="1">
    <citation type="journal article" date="2023" name="Mol. Phylogenet. Evol.">
        <title>Genome-scale phylogeny and comparative genomics of the fungal order Sordariales.</title>
        <authorList>
            <person name="Hensen N."/>
            <person name="Bonometti L."/>
            <person name="Westerberg I."/>
            <person name="Brannstrom I.O."/>
            <person name="Guillou S."/>
            <person name="Cros-Aarteil S."/>
            <person name="Calhoun S."/>
            <person name="Haridas S."/>
            <person name="Kuo A."/>
            <person name="Mondo S."/>
            <person name="Pangilinan J."/>
            <person name="Riley R."/>
            <person name="LaButti K."/>
            <person name="Andreopoulos B."/>
            <person name="Lipzen A."/>
            <person name="Chen C."/>
            <person name="Yan M."/>
            <person name="Daum C."/>
            <person name="Ng V."/>
            <person name="Clum A."/>
            <person name="Steindorff A."/>
            <person name="Ohm R.A."/>
            <person name="Martin F."/>
            <person name="Silar P."/>
            <person name="Natvig D.O."/>
            <person name="Lalanne C."/>
            <person name="Gautier V."/>
            <person name="Ament-Velasquez S.L."/>
            <person name="Kruys A."/>
            <person name="Hutchinson M.I."/>
            <person name="Powell A.J."/>
            <person name="Barry K."/>
            <person name="Miller A.N."/>
            <person name="Grigoriev I.V."/>
            <person name="Debuchy R."/>
            <person name="Gladieux P."/>
            <person name="Hiltunen Thoren M."/>
            <person name="Johannesson H."/>
        </authorList>
    </citation>
    <scope>NUCLEOTIDE SEQUENCE</scope>
    <source>
        <strain evidence="4">CBS 118394</strain>
    </source>
</reference>
<dbReference type="PROSITE" id="PS50048">
    <property type="entry name" value="ZN2_CY6_FUNGAL_2"/>
    <property type="match status" value="1"/>
</dbReference>
<feature type="domain" description="Zn(2)-C6 fungal-type" evidence="3">
    <location>
        <begin position="11"/>
        <end position="38"/>
    </location>
</feature>
<sequence length="707" mass="78441">MAEPLKRTFHGCLTCRKRKVRCRGGDPCQNCSRMNITCHSSFDTNLRIRVSTPTGQKDVGTKLKPTRGPEPRPGPMSAISPSFVDFDDHSKPFATDFQNQFTTFPATSPLSAFASEPQSVPQLSALSSGCAVVSDLDPLHFAGTWGFDFSLEPGMEHGFHTPTDVSMGAPMAMPPVNYDSFRPPTPGSRQTYPISDSEGSVASSRGSQDGTREWVPRRRKRPKKSIPKPSQHPTGETATNAMGNAGGSHTHSGSQDDAAAKEDNRWTFEKFVLAFVQKCIAHCPMRQAVLAWSAVNSASDKTISDPTAETWYEQSSDQVEKLMALSDPTLVLGTLQPVTNVAEIIICTSLFLNRYDILVGDVEAADDRLDRMTKWLSRHPGDLNMSGFASKLLLWACYLQIRISVFGSTHPCFTMLIDILADRPDHHQILEKSHSFYWDMFGNDLPQEQLAEELDKIPACLRVHETLCVLSNMLHYRSVQRVQSSSQDQAGWEEHLTARHAAIDNDLRRVEAEFELAVVMNASAGVLGRGLALPGTPRRISPGPTELSETGGSSSPPSSLISTFSSSTELHWLNAYCAFLTTKVLWSRLSRPDIRTDNASAAAVESILQIAMLLRRSRYGTEHRPWETASVLWPLPLFVAGVETTDEVRSDWVRMFITRKEVGDKMDEMLDLMEEVRNRQDEAGTRVYVDLVMAELGKQRGIFAFRG</sequence>
<dbReference type="CDD" id="cd00067">
    <property type="entry name" value="GAL4"/>
    <property type="match status" value="1"/>
</dbReference>
<gene>
    <name evidence="4" type="ORF">B0H66DRAFT_133253</name>
</gene>
<dbReference type="SMART" id="SM00066">
    <property type="entry name" value="GAL4"/>
    <property type="match status" value="1"/>
</dbReference>
<dbReference type="SUPFAM" id="SSF57701">
    <property type="entry name" value="Zn2/Cys6 DNA-binding domain"/>
    <property type="match status" value="1"/>
</dbReference>
<evidence type="ECO:0000313" key="4">
    <source>
        <dbReference type="EMBL" id="KAK3325639.1"/>
    </source>
</evidence>
<evidence type="ECO:0000259" key="3">
    <source>
        <dbReference type="PROSITE" id="PS50048"/>
    </source>
</evidence>
<proteinExistence type="predicted"/>
<dbReference type="Proteomes" id="UP001283341">
    <property type="component" value="Unassembled WGS sequence"/>
</dbReference>
<feature type="region of interest" description="Disordered" evidence="2">
    <location>
        <begin position="53"/>
        <end position="81"/>
    </location>
</feature>
<name>A0AAE0MC58_9PEZI</name>
<feature type="region of interest" description="Disordered" evidence="2">
    <location>
        <begin position="176"/>
        <end position="260"/>
    </location>
</feature>
<feature type="compositionally biased region" description="Polar residues" evidence="2">
    <location>
        <begin position="231"/>
        <end position="255"/>
    </location>
</feature>
<feature type="compositionally biased region" description="Basic residues" evidence="2">
    <location>
        <begin position="217"/>
        <end position="226"/>
    </location>
</feature>
<dbReference type="InterPro" id="IPR001138">
    <property type="entry name" value="Zn2Cys6_DnaBD"/>
</dbReference>
<dbReference type="EMBL" id="JAUEDM010000002">
    <property type="protein sequence ID" value="KAK3325639.1"/>
    <property type="molecule type" value="Genomic_DNA"/>
</dbReference>
<dbReference type="AlphaFoldDB" id="A0AAE0MC58"/>
<dbReference type="GO" id="GO:0008270">
    <property type="term" value="F:zinc ion binding"/>
    <property type="evidence" value="ECO:0007669"/>
    <property type="project" value="InterPro"/>
</dbReference>
<dbReference type="PANTHER" id="PTHR37534">
    <property type="entry name" value="TRANSCRIPTIONAL ACTIVATOR PROTEIN UGA3"/>
    <property type="match status" value="1"/>
</dbReference>
<organism evidence="4 5">
    <name type="scientific">Apodospora peruviana</name>
    <dbReference type="NCBI Taxonomy" id="516989"/>
    <lineage>
        <taxon>Eukaryota</taxon>
        <taxon>Fungi</taxon>
        <taxon>Dikarya</taxon>
        <taxon>Ascomycota</taxon>
        <taxon>Pezizomycotina</taxon>
        <taxon>Sordariomycetes</taxon>
        <taxon>Sordariomycetidae</taxon>
        <taxon>Sordariales</taxon>
        <taxon>Lasiosphaeriaceae</taxon>
        <taxon>Apodospora</taxon>
    </lineage>
</organism>
<evidence type="ECO:0000256" key="2">
    <source>
        <dbReference type="SAM" id="MobiDB-lite"/>
    </source>
</evidence>
<dbReference type="PROSITE" id="PS00463">
    <property type="entry name" value="ZN2_CY6_FUNGAL_1"/>
    <property type="match status" value="1"/>
</dbReference>
<reference evidence="4" key="2">
    <citation type="submission" date="2023-06" db="EMBL/GenBank/DDBJ databases">
        <authorList>
            <consortium name="Lawrence Berkeley National Laboratory"/>
            <person name="Haridas S."/>
            <person name="Hensen N."/>
            <person name="Bonometti L."/>
            <person name="Westerberg I."/>
            <person name="Brannstrom I.O."/>
            <person name="Guillou S."/>
            <person name="Cros-Aarteil S."/>
            <person name="Calhoun S."/>
            <person name="Kuo A."/>
            <person name="Mondo S."/>
            <person name="Pangilinan J."/>
            <person name="Riley R."/>
            <person name="Labutti K."/>
            <person name="Andreopoulos B."/>
            <person name="Lipzen A."/>
            <person name="Chen C."/>
            <person name="Yanf M."/>
            <person name="Daum C."/>
            <person name="Ng V."/>
            <person name="Clum A."/>
            <person name="Steindorff A."/>
            <person name="Ohm R."/>
            <person name="Martin F."/>
            <person name="Silar P."/>
            <person name="Natvig D."/>
            <person name="Lalanne C."/>
            <person name="Gautier V."/>
            <person name="Ament-Velasquez S.L."/>
            <person name="Kruys A."/>
            <person name="Hutchinson M.I."/>
            <person name="Powell A.J."/>
            <person name="Barry K."/>
            <person name="Miller A.N."/>
            <person name="Grigoriev I.V."/>
            <person name="Debuchy R."/>
            <person name="Gladieux P."/>
            <person name="Thoren M.H."/>
            <person name="Johannesson H."/>
        </authorList>
    </citation>
    <scope>NUCLEOTIDE SEQUENCE</scope>
    <source>
        <strain evidence="4">CBS 118394</strain>
    </source>
</reference>
<dbReference type="InterPro" id="IPR036864">
    <property type="entry name" value="Zn2-C6_fun-type_DNA-bd_sf"/>
</dbReference>
<protein>
    <recommendedName>
        <fullName evidence="3">Zn(2)-C6 fungal-type domain-containing protein</fullName>
    </recommendedName>
</protein>
<keyword evidence="5" id="KW-1185">Reference proteome</keyword>
<evidence type="ECO:0000256" key="1">
    <source>
        <dbReference type="ARBA" id="ARBA00023242"/>
    </source>
</evidence>
<feature type="compositionally biased region" description="Low complexity" evidence="2">
    <location>
        <begin position="543"/>
        <end position="560"/>
    </location>
</feature>
<comment type="caution">
    <text evidence="4">The sequence shown here is derived from an EMBL/GenBank/DDBJ whole genome shotgun (WGS) entry which is preliminary data.</text>
</comment>
<dbReference type="PANTHER" id="PTHR37534:SF46">
    <property type="entry name" value="ZN(II)2CYS6 TRANSCRIPTION FACTOR (EUROFUNG)"/>
    <property type="match status" value="1"/>
</dbReference>
<feature type="compositionally biased region" description="Polar residues" evidence="2">
    <location>
        <begin position="187"/>
        <end position="209"/>
    </location>
</feature>